<feature type="region of interest" description="Disordered" evidence="8">
    <location>
        <begin position="131"/>
        <end position="167"/>
    </location>
</feature>
<reference evidence="11 12" key="1">
    <citation type="journal article" date="2012" name="Genome Biol.">
        <title>Sequencing three crocodilian genomes to illuminate the evolution of archosaurs and amniotes.</title>
        <authorList>
            <person name="St John J.A."/>
            <person name="Braun E.L."/>
            <person name="Isberg S.R."/>
            <person name="Miles L.G."/>
            <person name="Chong A.Y."/>
            <person name="Gongora J."/>
            <person name="Dalzell P."/>
            <person name="Moran C."/>
            <person name="Bed'hom B."/>
            <person name="Abzhanov A."/>
            <person name="Burgess S.C."/>
            <person name="Cooksey A.M."/>
            <person name="Castoe T.A."/>
            <person name="Crawford N.G."/>
            <person name="Densmore L.D."/>
            <person name="Drew J.C."/>
            <person name="Edwards S.V."/>
            <person name="Faircloth B.C."/>
            <person name="Fujita M.K."/>
            <person name="Greenwold M.J."/>
            <person name="Hoffmann F.G."/>
            <person name="Howard J.M."/>
            <person name="Iguchi T."/>
            <person name="Janes D.E."/>
            <person name="Khan S.Y."/>
            <person name="Kohno S."/>
            <person name="de Koning A.J."/>
            <person name="Lance S.L."/>
            <person name="McCarthy F.M."/>
            <person name="McCormack J.E."/>
            <person name="Merchant M.E."/>
            <person name="Peterson D.G."/>
            <person name="Pollock D.D."/>
            <person name="Pourmand N."/>
            <person name="Raney B.J."/>
            <person name="Roessler K.A."/>
            <person name="Sanford J.R."/>
            <person name="Sawyer R.H."/>
            <person name="Schmidt C.J."/>
            <person name="Triplett E.W."/>
            <person name="Tuberville T.D."/>
            <person name="Venegas-Anaya M."/>
            <person name="Howard J.T."/>
            <person name="Jarvis E.D."/>
            <person name="Guillette L.J.Jr."/>
            <person name="Glenn T.C."/>
            <person name="Green R.E."/>
            <person name="Ray D.A."/>
        </authorList>
    </citation>
    <scope>NUCLEOTIDE SEQUENCE [LARGE SCALE GENOMIC DNA]</scope>
    <source>
        <strain evidence="11">KSC_2009_1</strain>
    </source>
</reference>
<dbReference type="KEGG" id="amj:106737406"/>
<gene>
    <name evidence="11" type="primary">CD164-1</name>
    <name evidence="11" type="ORF">Y1Q_0017800</name>
</gene>
<accession>A0A151MJR7</accession>
<dbReference type="EMBL" id="AKHW03006032">
    <property type="protein sequence ID" value="KYO24709.1"/>
    <property type="molecule type" value="Genomic_DNA"/>
</dbReference>
<evidence type="ECO:0000256" key="1">
    <source>
        <dbReference type="ARBA" id="ARBA00004479"/>
    </source>
</evidence>
<comment type="caution">
    <text evidence="11">The sequence shown here is derived from an EMBL/GenBank/DDBJ whole genome shotgun (WGS) entry which is preliminary data.</text>
</comment>
<keyword evidence="6 9" id="KW-0472">Membrane</keyword>
<evidence type="ECO:0000256" key="10">
    <source>
        <dbReference type="SAM" id="SignalP"/>
    </source>
</evidence>
<evidence type="ECO:0000256" key="4">
    <source>
        <dbReference type="ARBA" id="ARBA00022729"/>
    </source>
</evidence>
<feature type="transmembrane region" description="Helical" evidence="9">
    <location>
        <begin position="176"/>
        <end position="197"/>
    </location>
</feature>
<dbReference type="GO" id="GO:0031410">
    <property type="term" value="C:cytoplasmic vesicle"/>
    <property type="evidence" value="ECO:0007669"/>
    <property type="project" value="TreeGrafter"/>
</dbReference>
<dbReference type="AlphaFoldDB" id="A0A151MJR7"/>
<dbReference type="CTD" id="8763"/>
<feature type="signal peptide" evidence="10">
    <location>
        <begin position="1"/>
        <end position="39"/>
    </location>
</feature>
<evidence type="ECO:0000256" key="6">
    <source>
        <dbReference type="ARBA" id="ARBA00023136"/>
    </source>
</evidence>
<feature type="compositionally biased region" description="Low complexity" evidence="8">
    <location>
        <begin position="131"/>
        <end position="156"/>
    </location>
</feature>
<dbReference type="PANTHER" id="PTHR11337">
    <property type="entry name" value="MUCIN/PORIMIN"/>
    <property type="match status" value="1"/>
</dbReference>
<dbReference type="Proteomes" id="UP000050525">
    <property type="component" value="Unassembled WGS sequence"/>
</dbReference>
<keyword evidence="4 10" id="KW-0732">Signal</keyword>
<comment type="subcellular location">
    <subcellularLocation>
        <location evidence="1">Membrane</location>
        <topology evidence="1">Single-pass type I membrane protein</topology>
    </subcellularLocation>
</comment>
<keyword evidence="12" id="KW-1185">Reference proteome</keyword>
<name>A0A151MJR7_ALLMI</name>
<dbReference type="GeneID" id="106737406"/>
<keyword evidence="3 9" id="KW-0812">Transmembrane</keyword>
<dbReference type="PANTHER" id="PTHR11337:SF12">
    <property type="entry name" value="SIALOMUCIN CORE PROTEIN 24"/>
    <property type="match status" value="1"/>
</dbReference>
<dbReference type="STRING" id="8496.A0A151MJR7"/>
<feature type="chain" id="PRO_5007585249" evidence="10">
    <location>
        <begin position="40"/>
        <end position="210"/>
    </location>
</feature>
<dbReference type="GO" id="GO:0016020">
    <property type="term" value="C:membrane"/>
    <property type="evidence" value="ECO:0007669"/>
    <property type="project" value="UniProtKB-SubCell"/>
</dbReference>
<evidence type="ECO:0000256" key="2">
    <source>
        <dbReference type="ARBA" id="ARBA00005341"/>
    </source>
</evidence>
<evidence type="ECO:0000313" key="12">
    <source>
        <dbReference type="Proteomes" id="UP000050525"/>
    </source>
</evidence>
<protein>
    <submittedName>
        <fullName evidence="11">Sialomucin core protein 24 isoform A</fullName>
    </submittedName>
</protein>
<dbReference type="OrthoDB" id="6160056at2759"/>
<dbReference type="Pfam" id="PF05283">
    <property type="entry name" value="MGC-24"/>
    <property type="match status" value="1"/>
</dbReference>
<comment type="similarity">
    <text evidence="2">Belongs to the CD164 family.</text>
</comment>
<organism evidence="11 12">
    <name type="scientific">Alligator mississippiensis</name>
    <name type="common">American alligator</name>
    <dbReference type="NCBI Taxonomy" id="8496"/>
    <lineage>
        <taxon>Eukaryota</taxon>
        <taxon>Metazoa</taxon>
        <taxon>Chordata</taxon>
        <taxon>Craniata</taxon>
        <taxon>Vertebrata</taxon>
        <taxon>Euteleostomi</taxon>
        <taxon>Archelosauria</taxon>
        <taxon>Archosauria</taxon>
        <taxon>Crocodylia</taxon>
        <taxon>Alligatoridae</taxon>
        <taxon>Alligatorinae</taxon>
        <taxon>Alligator</taxon>
    </lineage>
</organism>
<proteinExistence type="inferred from homology"/>
<evidence type="ECO:0000256" key="7">
    <source>
        <dbReference type="ARBA" id="ARBA00023180"/>
    </source>
</evidence>
<evidence type="ECO:0000256" key="5">
    <source>
        <dbReference type="ARBA" id="ARBA00022989"/>
    </source>
</evidence>
<evidence type="ECO:0000256" key="3">
    <source>
        <dbReference type="ARBA" id="ARBA00022692"/>
    </source>
</evidence>
<evidence type="ECO:0000313" key="11">
    <source>
        <dbReference type="EMBL" id="KYO24709.1"/>
    </source>
</evidence>
<evidence type="ECO:0000256" key="9">
    <source>
        <dbReference type="SAM" id="Phobius"/>
    </source>
</evidence>
<keyword evidence="5 9" id="KW-1133">Transmembrane helix</keyword>
<sequence>MQTGSHRPGQPRTATMSPALPLAACCLALLGGLLAGVEAEAADTCANFQNCSSCIDSSNSSQLHCRWINCSKGLNYSCVNATEFNSTEFANCSDILHCAGNYSAVTTVPPLSTTVHTTTITTTIAANVTNSTSRASPSTAPHTATSTSVTTITSTPGANTTVIPPKPSPRKSTFDAASFIGGVVLVLGLQAVIFFLYKFCKSKDRNYHTL</sequence>
<evidence type="ECO:0000256" key="8">
    <source>
        <dbReference type="SAM" id="MobiDB-lite"/>
    </source>
</evidence>
<dbReference type="InterPro" id="IPR007947">
    <property type="entry name" value="CD164_MGC24"/>
</dbReference>
<keyword evidence="7" id="KW-0325">Glycoprotein</keyword>